<evidence type="ECO:0000313" key="2">
    <source>
        <dbReference type="Proteomes" id="UP000006860"/>
    </source>
</evidence>
<dbReference type="Proteomes" id="UP000006860">
    <property type="component" value="Chromosome"/>
</dbReference>
<dbReference type="AlphaFoldDB" id="F0SHQ7"/>
<organism evidence="1 2">
    <name type="scientific">Rubinisphaera brasiliensis (strain ATCC 49424 / DSM 5305 / JCM 21570 / IAM 15109 / NBRC 103401 / IFAM 1448)</name>
    <name type="common">Planctomyces brasiliensis</name>
    <dbReference type="NCBI Taxonomy" id="756272"/>
    <lineage>
        <taxon>Bacteria</taxon>
        <taxon>Pseudomonadati</taxon>
        <taxon>Planctomycetota</taxon>
        <taxon>Planctomycetia</taxon>
        <taxon>Planctomycetales</taxon>
        <taxon>Planctomycetaceae</taxon>
        <taxon>Rubinisphaera</taxon>
    </lineage>
</organism>
<evidence type="ECO:0000313" key="1">
    <source>
        <dbReference type="EMBL" id="ADY59537.1"/>
    </source>
</evidence>
<dbReference type="HOGENOM" id="CLU_2234582_0_0_0"/>
<name>F0SHQ7_RUBBR</name>
<protein>
    <submittedName>
        <fullName evidence="1">Uncharacterized protein</fullName>
    </submittedName>
</protein>
<sequence length="105" mass="12111">MHNCGCLVILLNDHRCKSVELFTPIGQEIKISVSLQIRKDCLHRSLVVTVNCISNKIMDLLVRQTIKRFVPQWSRNVEQLFEFTVRPVQAAVGVREIAENYITDM</sequence>
<reference evidence="2" key="1">
    <citation type="submission" date="2011-02" db="EMBL/GenBank/DDBJ databases">
        <title>The complete genome of Planctomyces brasiliensis DSM 5305.</title>
        <authorList>
            <person name="Lucas S."/>
            <person name="Copeland A."/>
            <person name="Lapidus A."/>
            <person name="Bruce D."/>
            <person name="Goodwin L."/>
            <person name="Pitluck S."/>
            <person name="Kyrpides N."/>
            <person name="Mavromatis K."/>
            <person name="Pagani I."/>
            <person name="Ivanova N."/>
            <person name="Ovchinnikova G."/>
            <person name="Lu M."/>
            <person name="Detter J.C."/>
            <person name="Han C."/>
            <person name="Land M."/>
            <person name="Hauser L."/>
            <person name="Markowitz V."/>
            <person name="Cheng J.-F."/>
            <person name="Hugenholtz P."/>
            <person name="Woyke T."/>
            <person name="Wu D."/>
            <person name="Tindall B."/>
            <person name="Pomrenke H.G."/>
            <person name="Brambilla E."/>
            <person name="Klenk H.-P."/>
            <person name="Eisen J.A."/>
        </authorList>
    </citation>
    <scope>NUCLEOTIDE SEQUENCE [LARGE SCALE GENOMIC DNA]</scope>
    <source>
        <strain evidence="2">ATCC 49424 / DSM 5305 / JCM 21570 / NBRC 103401 / IFAM 1448</strain>
    </source>
</reference>
<accession>F0SHQ7</accession>
<dbReference type="EMBL" id="CP002546">
    <property type="protein sequence ID" value="ADY59537.1"/>
    <property type="molecule type" value="Genomic_DNA"/>
</dbReference>
<dbReference type="KEGG" id="pbs:Plabr_1928"/>
<gene>
    <name evidence="1" type="ordered locus">Plabr_1928</name>
</gene>
<proteinExistence type="predicted"/>
<keyword evidence="2" id="KW-1185">Reference proteome</keyword>